<dbReference type="EMBL" id="SACL01000004">
    <property type="protein sequence ID" value="RVT96345.1"/>
    <property type="molecule type" value="Genomic_DNA"/>
</dbReference>
<dbReference type="Pfam" id="PF00205">
    <property type="entry name" value="TPP_enzyme_M"/>
    <property type="match status" value="1"/>
</dbReference>
<dbReference type="InterPro" id="IPR029035">
    <property type="entry name" value="DHS-like_NAD/FAD-binding_dom"/>
</dbReference>
<dbReference type="AlphaFoldDB" id="A0A437MFE6"/>
<dbReference type="PANTHER" id="PTHR18968:SF120">
    <property type="entry name" value="ACETOLACTATE SYNTHASE LARGE SUBUNIT"/>
    <property type="match status" value="1"/>
</dbReference>
<dbReference type="Pfam" id="PF02775">
    <property type="entry name" value="TPP_enzyme_C"/>
    <property type="match status" value="1"/>
</dbReference>
<feature type="domain" description="Thiamine pyrophosphate enzyme N-terminal TPP-binding" evidence="6">
    <location>
        <begin position="5"/>
        <end position="122"/>
    </location>
</feature>
<gene>
    <name evidence="7" type="ORF">EOD42_14660</name>
</gene>
<evidence type="ECO:0000259" key="5">
    <source>
        <dbReference type="Pfam" id="PF02775"/>
    </source>
</evidence>
<dbReference type="Gene3D" id="3.40.50.1220">
    <property type="entry name" value="TPP-binding domain"/>
    <property type="match status" value="1"/>
</dbReference>
<organism evidence="7 8">
    <name type="scientific">Rhodovarius crocodyli</name>
    <dbReference type="NCBI Taxonomy" id="1979269"/>
    <lineage>
        <taxon>Bacteria</taxon>
        <taxon>Pseudomonadati</taxon>
        <taxon>Pseudomonadota</taxon>
        <taxon>Alphaproteobacteria</taxon>
        <taxon>Acetobacterales</taxon>
        <taxon>Roseomonadaceae</taxon>
        <taxon>Rhodovarius</taxon>
    </lineage>
</organism>
<keyword evidence="8" id="KW-1185">Reference proteome</keyword>
<comment type="similarity">
    <text evidence="1 3">Belongs to the TPP enzyme family.</text>
</comment>
<evidence type="ECO:0000256" key="2">
    <source>
        <dbReference type="ARBA" id="ARBA00023052"/>
    </source>
</evidence>
<dbReference type="InterPro" id="IPR011766">
    <property type="entry name" value="TPP_enzyme_TPP-bd"/>
</dbReference>
<dbReference type="InterPro" id="IPR012001">
    <property type="entry name" value="Thiamin_PyroP_enz_TPP-bd_dom"/>
</dbReference>
<dbReference type="InterPro" id="IPR045229">
    <property type="entry name" value="TPP_enz"/>
</dbReference>
<dbReference type="GO" id="GO:0030976">
    <property type="term" value="F:thiamine pyrophosphate binding"/>
    <property type="evidence" value="ECO:0007669"/>
    <property type="project" value="InterPro"/>
</dbReference>
<dbReference type="PANTHER" id="PTHR18968">
    <property type="entry name" value="THIAMINE PYROPHOSPHATE ENZYMES"/>
    <property type="match status" value="1"/>
</dbReference>
<dbReference type="GO" id="GO:0000287">
    <property type="term" value="F:magnesium ion binding"/>
    <property type="evidence" value="ECO:0007669"/>
    <property type="project" value="InterPro"/>
</dbReference>
<dbReference type="GO" id="GO:0005948">
    <property type="term" value="C:acetolactate synthase complex"/>
    <property type="evidence" value="ECO:0007669"/>
    <property type="project" value="TreeGrafter"/>
</dbReference>
<reference evidence="7 8" key="1">
    <citation type="submission" date="2019-01" db="EMBL/GenBank/DDBJ databases">
        <authorList>
            <person name="Chen W.-M."/>
        </authorList>
    </citation>
    <scope>NUCLEOTIDE SEQUENCE [LARGE SCALE GENOMIC DNA]</scope>
    <source>
        <strain evidence="7 8">CCP-6</strain>
    </source>
</reference>
<dbReference type="GO" id="GO:0003984">
    <property type="term" value="F:acetolactate synthase activity"/>
    <property type="evidence" value="ECO:0007669"/>
    <property type="project" value="TreeGrafter"/>
</dbReference>
<dbReference type="Pfam" id="PF02776">
    <property type="entry name" value="TPP_enzyme_N"/>
    <property type="match status" value="1"/>
</dbReference>
<sequence>MSTKTAADRIVQFLSRHGVRRAWCVPGESYIALLHALHPEQEEQIDLVVCRQEGGAAFSAMADAKLSGKPGVVLVSRGPGACNAAIGLHAAEQDAVPLILLIGQVEARDLRRRAFQEIDYHRMFGGVAKWVGEAHGPEEVPELIARAWSMAMQGVPGPVVLVLPEEVIAEPCAAEAPAWNPPLPSLPDVSPIAEALARAERPIILAGHGFEDVTGARQAALLAFAEAWQVPVAVSFRRQSLFPNDHPLYAGDLGLRNPDAQREAFAQADLVLALGTRLTDITTQGYSWPAPGQRLIHVCPDASWLNWRFAAEIAVAADAHALLAAMPAAPRPPAGRAAWNARLRALHVADCQVPARDWPDGLPFAEVAQLIGRVAAPDAIVSVDAGSFAAPFYRKVMWKPGQLLLPSQSGAMGCGMPGAVAAALRFPGRQVICAVGDGGLLMTGQELAVAQARGAAIKLIVSDNGSYGSIRIHQERAHPGAVSGTDLSNPDILGWCRAFGMPVLEVTTRADYAALEQGLAAPGPFAAVVRSSLKAILP</sequence>
<dbReference type="Gene3D" id="3.40.50.970">
    <property type="match status" value="2"/>
</dbReference>
<evidence type="ECO:0000256" key="1">
    <source>
        <dbReference type="ARBA" id="ARBA00007812"/>
    </source>
</evidence>
<dbReference type="CDD" id="cd00568">
    <property type="entry name" value="TPP_enzymes"/>
    <property type="match status" value="1"/>
</dbReference>
<dbReference type="GO" id="GO:0050660">
    <property type="term" value="F:flavin adenine dinucleotide binding"/>
    <property type="evidence" value="ECO:0007669"/>
    <property type="project" value="TreeGrafter"/>
</dbReference>
<dbReference type="InterPro" id="IPR029061">
    <property type="entry name" value="THDP-binding"/>
</dbReference>
<dbReference type="OrthoDB" id="4494979at2"/>
<proteinExistence type="inferred from homology"/>
<keyword evidence="2 3" id="KW-0786">Thiamine pyrophosphate</keyword>
<dbReference type="GO" id="GO:0009099">
    <property type="term" value="P:L-valine biosynthetic process"/>
    <property type="evidence" value="ECO:0007669"/>
    <property type="project" value="TreeGrafter"/>
</dbReference>
<keyword evidence="7" id="KW-0670">Pyruvate</keyword>
<accession>A0A437MFE6</accession>
<name>A0A437MFE6_9PROT</name>
<dbReference type="SUPFAM" id="SSF52467">
    <property type="entry name" value="DHS-like NAD/FAD-binding domain"/>
    <property type="match status" value="1"/>
</dbReference>
<dbReference type="Proteomes" id="UP000282957">
    <property type="component" value="Unassembled WGS sequence"/>
</dbReference>
<feature type="domain" description="Thiamine pyrophosphate enzyme TPP-binding" evidence="5">
    <location>
        <begin position="398"/>
        <end position="524"/>
    </location>
</feature>
<evidence type="ECO:0000259" key="6">
    <source>
        <dbReference type="Pfam" id="PF02776"/>
    </source>
</evidence>
<dbReference type="GO" id="GO:0009097">
    <property type="term" value="P:isoleucine biosynthetic process"/>
    <property type="evidence" value="ECO:0007669"/>
    <property type="project" value="TreeGrafter"/>
</dbReference>
<dbReference type="CDD" id="cd07035">
    <property type="entry name" value="TPP_PYR_POX_like"/>
    <property type="match status" value="1"/>
</dbReference>
<dbReference type="SUPFAM" id="SSF52518">
    <property type="entry name" value="Thiamin diphosphate-binding fold (THDP-binding)"/>
    <property type="match status" value="2"/>
</dbReference>
<protein>
    <submittedName>
        <fullName evidence="7">Pyruvate decarboxylase</fullName>
    </submittedName>
</protein>
<dbReference type="RefSeq" id="WP_127788277.1">
    <property type="nucleotide sequence ID" value="NZ_SACL01000004.1"/>
</dbReference>
<comment type="caution">
    <text evidence="7">The sequence shown here is derived from an EMBL/GenBank/DDBJ whole genome shotgun (WGS) entry which is preliminary data.</text>
</comment>
<feature type="domain" description="Thiamine pyrophosphate enzyme central" evidence="4">
    <location>
        <begin position="191"/>
        <end position="325"/>
    </location>
</feature>
<dbReference type="InterPro" id="IPR012000">
    <property type="entry name" value="Thiamin_PyroP_enz_cen_dom"/>
</dbReference>
<evidence type="ECO:0000313" key="8">
    <source>
        <dbReference type="Proteomes" id="UP000282957"/>
    </source>
</evidence>
<evidence type="ECO:0000256" key="3">
    <source>
        <dbReference type="RuleBase" id="RU362132"/>
    </source>
</evidence>
<evidence type="ECO:0000259" key="4">
    <source>
        <dbReference type="Pfam" id="PF00205"/>
    </source>
</evidence>
<evidence type="ECO:0000313" key="7">
    <source>
        <dbReference type="EMBL" id="RVT96345.1"/>
    </source>
</evidence>